<evidence type="ECO:0000256" key="1">
    <source>
        <dbReference type="ARBA" id="ARBA00023015"/>
    </source>
</evidence>
<sequence>METIKNMPDTDTLFELADLFKIFGDTTRIRIMCVLFQGEQSVCCISEILGLEQSTISHQLRILRHNKLVKVRKDGKQSFYSLADDHIHKIFSLGLEHIKE</sequence>
<keyword evidence="2" id="KW-0238">DNA-binding</keyword>
<evidence type="ECO:0000256" key="2">
    <source>
        <dbReference type="ARBA" id="ARBA00023125"/>
    </source>
</evidence>
<reference evidence="5" key="2">
    <citation type="journal article" date="2021" name="PeerJ">
        <title>Extensive microbial diversity within the chicken gut microbiome revealed by metagenomics and culture.</title>
        <authorList>
            <person name="Gilroy R."/>
            <person name="Ravi A."/>
            <person name="Getino M."/>
            <person name="Pursley I."/>
            <person name="Horton D.L."/>
            <person name="Alikhan N.F."/>
            <person name="Baker D."/>
            <person name="Gharbi K."/>
            <person name="Hall N."/>
            <person name="Watson M."/>
            <person name="Adriaenssens E.M."/>
            <person name="Foster-Nyarko E."/>
            <person name="Jarju S."/>
            <person name="Secka A."/>
            <person name="Antonio M."/>
            <person name="Oren A."/>
            <person name="Chaudhuri R.R."/>
            <person name="La Ragione R."/>
            <person name="Hildebrand F."/>
            <person name="Pallen M.J."/>
        </authorList>
    </citation>
    <scope>NUCLEOTIDE SEQUENCE</scope>
    <source>
        <strain evidence="5">ChiGjej1B1-1684</strain>
    </source>
</reference>
<proteinExistence type="predicted"/>
<dbReference type="NCBIfam" id="NF033788">
    <property type="entry name" value="HTH_metalloreg"/>
    <property type="match status" value="1"/>
</dbReference>
<gene>
    <name evidence="5" type="ORF">IAD22_03675</name>
</gene>
<organism evidence="5 6">
    <name type="scientific">Candidatus Limousia pullorum</name>
    <dbReference type="NCBI Taxonomy" id="2840860"/>
    <lineage>
        <taxon>Bacteria</taxon>
        <taxon>Bacillati</taxon>
        <taxon>Bacillota</taxon>
        <taxon>Clostridia</taxon>
        <taxon>Eubacteriales</taxon>
        <taxon>Oscillospiraceae</taxon>
        <taxon>Oscillospiraceae incertae sedis</taxon>
        <taxon>Candidatus Limousia</taxon>
    </lineage>
</organism>
<dbReference type="InterPro" id="IPR011991">
    <property type="entry name" value="ArsR-like_HTH"/>
</dbReference>
<dbReference type="GO" id="GO:0003700">
    <property type="term" value="F:DNA-binding transcription factor activity"/>
    <property type="evidence" value="ECO:0007669"/>
    <property type="project" value="InterPro"/>
</dbReference>
<dbReference type="Proteomes" id="UP000824118">
    <property type="component" value="Unassembled WGS sequence"/>
</dbReference>
<evidence type="ECO:0000259" key="4">
    <source>
        <dbReference type="PROSITE" id="PS50987"/>
    </source>
</evidence>
<dbReference type="CDD" id="cd00090">
    <property type="entry name" value="HTH_ARSR"/>
    <property type="match status" value="1"/>
</dbReference>
<dbReference type="EMBL" id="DVNG01000052">
    <property type="protein sequence ID" value="HIU50095.1"/>
    <property type="molecule type" value="Genomic_DNA"/>
</dbReference>
<feature type="domain" description="HTH arsR-type" evidence="4">
    <location>
        <begin position="8"/>
        <end position="100"/>
    </location>
</feature>
<dbReference type="AlphaFoldDB" id="A0A9D1LXR3"/>
<keyword evidence="3" id="KW-0804">Transcription</keyword>
<evidence type="ECO:0000313" key="6">
    <source>
        <dbReference type="Proteomes" id="UP000824118"/>
    </source>
</evidence>
<evidence type="ECO:0000256" key="3">
    <source>
        <dbReference type="ARBA" id="ARBA00023163"/>
    </source>
</evidence>
<name>A0A9D1LXR3_9FIRM</name>
<dbReference type="Gene3D" id="1.10.10.10">
    <property type="entry name" value="Winged helix-like DNA-binding domain superfamily/Winged helix DNA-binding domain"/>
    <property type="match status" value="1"/>
</dbReference>
<protein>
    <submittedName>
        <fullName evidence="5">Helix-turn-helix transcriptional regulator</fullName>
    </submittedName>
</protein>
<accession>A0A9D1LXR3</accession>
<dbReference type="PANTHER" id="PTHR43132">
    <property type="entry name" value="ARSENICAL RESISTANCE OPERON REPRESSOR ARSR-RELATED"/>
    <property type="match status" value="1"/>
</dbReference>
<evidence type="ECO:0000313" key="5">
    <source>
        <dbReference type="EMBL" id="HIU50095.1"/>
    </source>
</evidence>
<dbReference type="InterPro" id="IPR036390">
    <property type="entry name" value="WH_DNA-bd_sf"/>
</dbReference>
<dbReference type="InterPro" id="IPR036388">
    <property type="entry name" value="WH-like_DNA-bd_sf"/>
</dbReference>
<dbReference type="PROSITE" id="PS50987">
    <property type="entry name" value="HTH_ARSR_2"/>
    <property type="match status" value="1"/>
</dbReference>
<dbReference type="PRINTS" id="PR00778">
    <property type="entry name" value="HTHARSR"/>
</dbReference>
<reference evidence="5" key="1">
    <citation type="submission" date="2020-10" db="EMBL/GenBank/DDBJ databases">
        <authorList>
            <person name="Gilroy R."/>
        </authorList>
    </citation>
    <scope>NUCLEOTIDE SEQUENCE</scope>
    <source>
        <strain evidence="5">ChiGjej1B1-1684</strain>
    </source>
</reference>
<dbReference type="SMART" id="SM00418">
    <property type="entry name" value="HTH_ARSR"/>
    <property type="match status" value="1"/>
</dbReference>
<dbReference type="SUPFAM" id="SSF46785">
    <property type="entry name" value="Winged helix' DNA-binding domain"/>
    <property type="match status" value="1"/>
</dbReference>
<dbReference type="PANTHER" id="PTHR43132:SF6">
    <property type="entry name" value="HTH-TYPE TRANSCRIPTIONAL REPRESSOR CZRA"/>
    <property type="match status" value="1"/>
</dbReference>
<dbReference type="Pfam" id="PF01022">
    <property type="entry name" value="HTH_5"/>
    <property type="match status" value="1"/>
</dbReference>
<dbReference type="InterPro" id="IPR051011">
    <property type="entry name" value="Metal_resp_trans_reg"/>
</dbReference>
<dbReference type="GO" id="GO:0003677">
    <property type="term" value="F:DNA binding"/>
    <property type="evidence" value="ECO:0007669"/>
    <property type="project" value="UniProtKB-KW"/>
</dbReference>
<keyword evidence="1" id="KW-0805">Transcription regulation</keyword>
<comment type="caution">
    <text evidence="5">The sequence shown here is derived from an EMBL/GenBank/DDBJ whole genome shotgun (WGS) entry which is preliminary data.</text>
</comment>
<dbReference type="InterPro" id="IPR001845">
    <property type="entry name" value="HTH_ArsR_DNA-bd_dom"/>
</dbReference>